<comment type="caution">
    <text evidence="1">The sequence shown here is derived from an EMBL/GenBank/DDBJ whole genome shotgun (WGS) entry which is preliminary data.</text>
</comment>
<sequence length="301" mass="34220">MNVRSSYLIVFFLTFSASILTIYTANAWGFDMFSFFTKDKVAPTVVHASLDAKLTKLPSYPANTYLPEGHNQNCIKAKIQGTAPLVLTIEDGYIEPSQSAFVWNSASPIALINNQANARFDVWELESINSLKPVKKVSTNELSSRSKNWIHYSVVDVACLPEQQLLVAVNYYDPRSKIALYLYDTANQSFSLFSEADTNAQNLDKYFDQKSLNSGESVIIYYSETKRKSAEIYHNYYNNIVLFSDKHPQGIEILKLGIDDGNVEDWQVIDKKLLLHTIDNRDHKDPKSYIWSLDLSKVLTN</sequence>
<name>K6XIV0_9ALTE</name>
<evidence type="ECO:0000313" key="2">
    <source>
        <dbReference type="Proteomes" id="UP000006327"/>
    </source>
</evidence>
<dbReference type="STRING" id="493475.GARC_3630"/>
<dbReference type="Proteomes" id="UP000006327">
    <property type="component" value="Unassembled WGS sequence"/>
</dbReference>
<dbReference type="AlphaFoldDB" id="K6XIV0"/>
<dbReference type="RefSeq" id="WP_007622640.1">
    <property type="nucleotide sequence ID" value="NZ_BAEO01000055.1"/>
</dbReference>
<accession>K6XIV0</accession>
<organism evidence="1 2">
    <name type="scientific">Paraglaciecola arctica BSs20135</name>
    <dbReference type="NCBI Taxonomy" id="493475"/>
    <lineage>
        <taxon>Bacteria</taxon>
        <taxon>Pseudomonadati</taxon>
        <taxon>Pseudomonadota</taxon>
        <taxon>Gammaproteobacteria</taxon>
        <taxon>Alteromonadales</taxon>
        <taxon>Alteromonadaceae</taxon>
        <taxon>Paraglaciecola</taxon>
    </lineage>
</organism>
<dbReference type="EMBL" id="BAEO01000055">
    <property type="protein sequence ID" value="GAC20584.1"/>
    <property type="molecule type" value="Genomic_DNA"/>
</dbReference>
<evidence type="ECO:0000313" key="1">
    <source>
        <dbReference type="EMBL" id="GAC20584.1"/>
    </source>
</evidence>
<gene>
    <name evidence="1" type="ORF">GARC_3630</name>
</gene>
<reference evidence="1 2" key="1">
    <citation type="journal article" date="2017" name="Antonie Van Leeuwenhoek">
        <title>Rhizobium rhizosphaerae sp. nov., a novel species isolated from rice rhizosphere.</title>
        <authorList>
            <person name="Zhao J.J."/>
            <person name="Zhang J."/>
            <person name="Zhang R.J."/>
            <person name="Zhang C.W."/>
            <person name="Yin H.Q."/>
            <person name="Zhang X.X."/>
        </authorList>
    </citation>
    <scope>NUCLEOTIDE SEQUENCE [LARGE SCALE GENOMIC DNA]</scope>
    <source>
        <strain evidence="1 2">BSs20135</strain>
    </source>
</reference>
<proteinExistence type="predicted"/>
<protein>
    <submittedName>
        <fullName evidence="1">Uncharacterized protein</fullName>
    </submittedName>
</protein>
<keyword evidence="2" id="KW-1185">Reference proteome</keyword>
<dbReference type="OrthoDB" id="9149139at2"/>